<reference evidence="1" key="1">
    <citation type="journal article" date="2012" name="Proc. Natl. Acad. Sci. U.S.A.">
        <title>Antigenic diversity is generated by distinct evolutionary mechanisms in African trypanosome species.</title>
        <authorList>
            <person name="Jackson A.P."/>
            <person name="Berry A."/>
            <person name="Aslett M."/>
            <person name="Allison H.C."/>
            <person name="Burton P."/>
            <person name="Vavrova-Anderson J."/>
            <person name="Brown R."/>
            <person name="Browne H."/>
            <person name="Corton N."/>
            <person name="Hauser H."/>
            <person name="Gamble J."/>
            <person name="Gilderthorp R."/>
            <person name="Marcello L."/>
            <person name="McQuillan J."/>
            <person name="Otto T.D."/>
            <person name="Quail M.A."/>
            <person name="Sanders M.J."/>
            <person name="van Tonder A."/>
            <person name="Ginger M.L."/>
            <person name="Field M.C."/>
            <person name="Barry J.D."/>
            <person name="Hertz-Fowler C."/>
            <person name="Berriman M."/>
        </authorList>
    </citation>
    <scope>NUCLEOTIDE SEQUENCE</scope>
    <source>
        <strain evidence="1">IL3000</strain>
    </source>
</reference>
<sequence length="126" mass="13874">MWSALLTVSTNELRTAAGRKLHTNFTANSCGVFARPPSPNPECTGHPHVHRVGTRTLPTEGKRRTGLLYTPLLLNGGVVPLPTHPLVRICLQCTLGGKLLCQPRFGSLRSQSKLRFCVRRAPIHLF</sequence>
<protein>
    <submittedName>
        <fullName evidence="1">Uncharacterized protein</fullName>
    </submittedName>
</protein>
<proteinExistence type="predicted"/>
<name>G0V1P5_TRYCI</name>
<evidence type="ECO:0000313" key="1">
    <source>
        <dbReference type="EMBL" id="CCC95566.1"/>
    </source>
</evidence>
<dbReference type="EMBL" id="HE575324">
    <property type="protein sequence ID" value="CCC95566.1"/>
    <property type="molecule type" value="Genomic_DNA"/>
</dbReference>
<organism evidence="1">
    <name type="scientific">Trypanosoma congolense (strain IL3000)</name>
    <dbReference type="NCBI Taxonomy" id="1068625"/>
    <lineage>
        <taxon>Eukaryota</taxon>
        <taxon>Discoba</taxon>
        <taxon>Euglenozoa</taxon>
        <taxon>Kinetoplastea</taxon>
        <taxon>Metakinetoplastina</taxon>
        <taxon>Trypanosomatida</taxon>
        <taxon>Trypanosomatidae</taxon>
        <taxon>Trypanosoma</taxon>
        <taxon>Nannomonas</taxon>
    </lineage>
</organism>
<gene>
    <name evidence="1" type="ORF">TCIL3000_11_10380</name>
</gene>
<dbReference type="AlphaFoldDB" id="G0V1P5"/>
<accession>G0V1P5</accession>